<comment type="pathway">
    <text evidence="2 12">Carbohydrate degradation; glycolysis; pyruvate from D-glyceraldehyde 3-phosphate: step 2/5.</text>
</comment>
<organism evidence="16 17">
    <name type="scientific">Proteiniborus ethanoligenes</name>
    <dbReference type="NCBI Taxonomy" id="415015"/>
    <lineage>
        <taxon>Bacteria</taxon>
        <taxon>Bacillati</taxon>
        <taxon>Bacillota</taxon>
        <taxon>Clostridia</taxon>
        <taxon>Eubacteriales</taxon>
        <taxon>Proteiniborus</taxon>
    </lineage>
</organism>
<feature type="binding site" evidence="12 14">
    <location>
        <begin position="353"/>
        <end position="356"/>
    </location>
    <ligand>
        <name>ATP</name>
        <dbReference type="ChEBI" id="CHEBI:30616"/>
    </ligand>
</feature>
<dbReference type="GO" id="GO:0005524">
    <property type="term" value="F:ATP binding"/>
    <property type="evidence" value="ECO:0007669"/>
    <property type="project" value="UniProtKB-KW"/>
</dbReference>
<comment type="similarity">
    <text evidence="3 12 15">Belongs to the phosphoglycerate kinase family.</text>
</comment>
<evidence type="ECO:0000256" key="10">
    <source>
        <dbReference type="ARBA" id="ARBA00022840"/>
    </source>
</evidence>
<dbReference type="PROSITE" id="PS00111">
    <property type="entry name" value="PGLYCERATE_KINASE"/>
    <property type="match status" value="1"/>
</dbReference>
<evidence type="ECO:0000256" key="5">
    <source>
        <dbReference type="ARBA" id="ARBA00013061"/>
    </source>
</evidence>
<feature type="binding site" evidence="13">
    <location>
        <position position="122"/>
    </location>
    <ligand>
        <name>(2R)-3-phosphoglycerate</name>
        <dbReference type="ChEBI" id="CHEBI:58272"/>
    </ligand>
</feature>
<evidence type="ECO:0000256" key="13">
    <source>
        <dbReference type="PIRSR" id="PIRSR000724-1"/>
    </source>
</evidence>
<dbReference type="UniPathway" id="UPA00109">
    <property type="reaction ID" value="UER00185"/>
</dbReference>
<dbReference type="InterPro" id="IPR015911">
    <property type="entry name" value="Phosphoglycerate_kinase_CS"/>
</dbReference>
<feature type="binding site" evidence="13">
    <location>
        <position position="38"/>
    </location>
    <ligand>
        <name>(2R)-3-phosphoglycerate</name>
        <dbReference type="ChEBI" id="CHEBI:58272"/>
    </ligand>
</feature>
<feature type="binding site" evidence="12 14">
    <location>
        <position position="327"/>
    </location>
    <ligand>
        <name>ATP</name>
        <dbReference type="ChEBI" id="CHEBI:30616"/>
    </ligand>
</feature>
<dbReference type="EC" id="2.7.2.3" evidence="5 12"/>
<dbReference type="Proteomes" id="UP000198625">
    <property type="component" value="Unassembled WGS sequence"/>
</dbReference>
<evidence type="ECO:0000256" key="6">
    <source>
        <dbReference type="ARBA" id="ARBA00016471"/>
    </source>
</evidence>
<dbReference type="HAMAP" id="MF_00145">
    <property type="entry name" value="Phosphoglyc_kinase"/>
    <property type="match status" value="1"/>
</dbReference>
<evidence type="ECO:0000256" key="4">
    <source>
        <dbReference type="ARBA" id="ARBA00011245"/>
    </source>
</evidence>
<keyword evidence="17" id="KW-1185">Reference proteome</keyword>
<evidence type="ECO:0000256" key="9">
    <source>
        <dbReference type="ARBA" id="ARBA00022777"/>
    </source>
</evidence>
<dbReference type="InterPro" id="IPR015824">
    <property type="entry name" value="Phosphoglycerate_kinase_N"/>
</dbReference>
<feature type="binding site" evidence="12 13">
    <location>
        <begin position="22"/>
        <end position="24"/>
    </location>
    <ligand>
        <name>substrate</name>
    </ligand>
</feature>
<feature type="binding site" evidence="12">
    <location>
        <position position="296"/>
    </location>
    <ligand>
        <name>ATP</name>
        <dbReference type="ChEBI" id="CHEBI:30616"/>
    </ligand>
</feature>
<keyword evidence="11 12" id="KW-0324">Glycolysis</keyword>
<dbReference type="InterPro" id="IPR036043">
    <property type="entry name" value="Phosphoglycerate_kinase_sf"/>
</dbReference>
<evidence type="ECO:0000256" key="3">
    <source>
        <dbReference type="ARBA" id="ARBA00008982"/>
    </source>
</evidence>
<dbReference type="FunFam" id="3.40.50.1260:FF:000006">
    <property type="entry name" value="Phosphoglycerate kinase"/>
    <property type="match status" value="1"/>
</dbReference>
<dbReference type="PRINTS" id="PR00477">
    <property type="entry name" value="PHGLYCKINASE"/>
</dbReference>
<evidence type="ECO:0000313" key="16">
    <source>
        <dbReference type="EMBL" id="SDZ26825.1"/>
    </source>
</evidence>
<dbReference type="PANTHER" id="PTHR11406">
    <property type="entry name" value="PHOSPHOGLYCERATE KINASE"/>
    <property type="match status" value="1"/>
</dbReference>
<feature type="binding site" evidence="12 14">
    <location>
        <position position="205"/>
    </location>
    <ligand>
        <name>ATP</name>
        <dbReference type="ChEBI" id="CHEBI:30616"/>
    </ligand>
</feature>
<dbReference type="OrthoDB" id="9808460at2"/>
<reference evidence="16 17" key="1">
    <citation type="submission" date="2016-10" db="EMBL/GenBank/DDBJ databases">
        <authorList>
            <person name="de Groot N.N."/>
        </authorList>
    </citation>
    <scope>NUCLEOTIDE SEQUENCE [LARGE SCALE GENOMIC DNA]</scope>
    <source>
        <strain evidence="16 17">DSM 21650</strain>
    </source>
</reference>
<accession>A0A1H3RN77</accession>
<dbReference type="EMBL" id="FNQE01000029">
    <property type="protein sequence ID" value="SDZ26825.1"/>
    <property type="molecule type" value="Genomic_DNA"/>
</dbReference>
<evidence type="ECO:0000256" key="15">
    <source>
        <dbReference type="RuleBase" id="RU000532"/>
    </source>
</evidence>
<feature type="binding site" evidence="12">
    <location>
        <position position="155"/>
    </location>
    <ligand>
        <name>substrate</name>
    </ligand>
</feature>
<dbReference type="InterPro" id="IPR001576">
    <property type="entry name" value="Phosphoglycerate_kinase"/>
</dbReference>
<dbReference type="AlphaFoldDB" id="A0A1H3RN77"/>
<evidence type="ECO:0000256" key="7">
    <source>
        <dbReference type="ARBA" id="ARBA00022679"/>
    </source>
</evidence>
<keyword evidence="9 12" id="KW-0418">Kinase</keyword>
<keyword evidence="12" id="KW-0963">Cytoplasm</keyword>
<dbReference type="Gene3D" id="3.40.50.1260">
    <property type="entry name" value="Phosphoglycerate kinase, N-terminal domain"/>
    <property type="match status" value="2"/>
</dbReference>
<dbReference type="GO" id="GO:0004618">
    <property type="term" value="F:phosphoglycerate kinase activity"/>
    <property type="evidence" value="ECO:0007669"/>
    <property type="project" value="UniProtKB-UniRule"/>
</dbReference>
<gene>
    <name evidence="12" type="primary">pgk</name>
    <name evidence="16" type="ORF">SAMN05660462_02452</name>
</gene>
<comment type="subunit">
    <text evidence="4 12">Monomer.</text>
</comment>
<feature type="binding site" evidence="13">
    <location>
        <position position="155"/>
    </location>
    <ligand>
        <name>(2R)-3-phosphoglycerate</name>
        <dbReference type="ChEBI" id="CHEBI:58272"/>
    </ligand>
</feature>
<keyword evidence="8 12" id="KW-0547">Nucleotide-binding</keyword>
<evidence type="ECO:0000313" key="17">
    <source>
        <dbReference type="Proteomes" id="UP000198625"/>
    </source>
</evidence>
<dbReference type="PANTHER" id="PTHR11406:SF23">
    <property type="entry name" value="PHOSPHOGLYCERATE KINASE 1, CHLOROPLASTIC-RELATED"/>
    <property type="match status" value="1"/>
</dbReference>
<evidence type="ECO:0000256" key="2">
    <source>
        <dbReference type="ARBA" id="ARBA00004838"/>
    </source>
</evidence>
<feature type="binding site" evidence="12">
    <location>
        <position position="38"/>
    </location>
    <ligand>
        <name>substrate</name>
    </ligand>
</feature>
<evidence type="ECO:0000256" key="11">
    <source>
        <dbReference type="ARBA" id="ARBA00023152"/>
    </source>
</evidence>
<dbReference type="PIRSF" id="PIRSF000724">
    <property type="entry name" value="Pgk"/>
    <property type="match status" value="1"/>
</dbReference>
<dbReference type="CDD" id="cd00318">
    <property type="entry name" value="Phosphoglycerate_kinase"/>
    <property type="match status" value="1"/>
</dbReference>
<feature type="binding site" evidence="12 13">
    <location>
        <begin position="61"/>
        <end position="64"/>
    </location>
    <ligand>
        <name>substrate</name>
    </ligand>
</feature>
<dbReference type="STRING" id="415015.SAMN05660462_02452"/>
<name>A0A1H3RN77_9FIRM</name>
<keyword evidence="7 12" id="KW-0808">Transferase</keyword>
<comment type="subcellular location">
    <subcellularLocation>
        <location evidence="12">Cytoplasm</location>
    </subcellularLocation>
</comment>
<dbReference type="GO" id="GO:0005829">
    <property type="term" value="C:cytosol"/>
    <property type="evidence" value="ECO:0007669"/>
    <property type="project" value="UniProtKB-ARBA"/>
</dbReference>
<keyword evidence="10 12" id="KW-0067">ATP-binding</keyword>
<sequence length="397" mass="43094">MLNKKSIEDLNVSGKRVLVRCDFNVPMNDKGEITDDRRIRSALPTIEYIMKNGGKAIVMSHFGRPKGEPNPKYTLEPIAKRLSELLNKEVIFAKDDVVVSDKTKEIVDNMKESDVVLLENTRFRKEEEKNGEEFAKQLASLGELFVNDAFGTAHRAHASNVGLSSQLPSASGYLVKKEIEVMGKAMSNPERPFVAILGGAKVSDKIGVIENFLDKVDSLLIGGGMAYTFLKAQGLEIGKSLVEDDKLDLAKELIQKAKEKNVNLILPVDIVVASEFNNEAQFKTVSIDNIPEDMMGLDIGEKTIEGFSKVIKEAKTILWNGPMGVFEMPNFAKGTNAIAKAMSEAEGITIVGGGDSAAAVEQTGLDSKMTHISTGGGASLEFFEGKILPGIAAIDNK</sequence>
<dbReference type="SUPFAM" id="SSF53748">
    <property type="entry name" value="Phosphoglycerate kinase"/>
    <property type="match status" value="1"/>
</dbReference>
<proteinExistence type="inferred from homology"/>
<dbReference type="GO" id="GO:0043531">
    <property type="term" value="F:ADP binding"/>
    <property type="evidence" value="ECO:0007669"/>
    <property type="project" value="TreeGrafter"/>
</dbReference>
<evidence type="ECO:0000256" key="8">
    <source>
        <dbReference type="ARBA" id="ARBA00022741"/>
    </source>
</evidence>
<dbReference type="Pfam" id="PF00162">
    <property type="entry name" value="PGK"/>
    <property type="match status" value="1"/>
</dbReference>
<evidence type="ECO:0000256" key="14">
    <source>
        <dbReference type="PIRSR" id="PIRSR000724-2"/>
    </source>
</evidence>
<dbReference type="FunFam" id="3.40.50.1260:FF:000003">
    <property type="entry name" value="Phosphoglycerate kinase"/>
    <property type="match status" value="1"/>
</dbReference>
<evidence type="ECO:0000256" key="1">
    <source>
        <dbReference type="ARBA" id="ARBA00000642"/>
    </source>
</evidence>
<protein>
    <recommendedName>
        <fullName evidence="6 12">Phosphoglycerate kinase</fullName>
        <ecNumber evidence="5 12">2.7.2.3</ecNumber>
    </recommendedName>
</protein>
<dbReference type="GO" id="GO:0006094">
    <property type="term" value="P:gluconeogenesis"/>
    <property type="evidence" value="ECO:0007669"/>
    <property type="project" value="TreeGrafter"/>
</dbReference>
<comment type="catalytic activity">
    <reaction evidence="1 12 15">
        <text>(2R)-3-phosphoglycerate + ATP = (2R)-3-phospho-glyceroyl phosphate + ADP</text>
        <dbReference type="Rhea" id="RHEA:14801"/>
        <dbReference type="ChEBI" id="CHEBI:30616"/>
        <dbReference type="ChEBI" id="CHEBI:57604"/>
        <dbReference type="ChEBI" id="CHEBI:58272"/>
        <dbReference type="ChEBI" id="CHEBI:456216"/>
        <dbReference type="EC" id="2.7.2.3"/>
    </reaction>
</comment>
<dbReference type="GO" id="GO:0006096">
    <property type="term" value="P:glycolytic process"/>
    <property type="evidence" value="ECO:0007669"/>
    <property type="project" value="UniProtKB-UniRule"/>
</dbReference>
<evidence type="ECO:0000256" key="12">
    <source>
        <dbReference type="HAMAP-Rule" id="MF_00145"/>
    </source>
</evidence>
<feature type="binding site" evidence="12">
    <location>
        <position position="122"/>
    </location>
    <ligand>
        <name>substrate</name>
    </ligand>
</feature>